<dbReference type="InterPro" id="IPR043504">
    <property type="entry name" value="Peptidase_S1_PA_chymotrypsin"/>
</dbReference>
<organism evidence="4 5">
    <name type="scientific">Jimgerdemannia flammicorona</name>
    <dbReference type="NCBI Taxonomy" id="994334"/>
    <lineage>
        <taxon>Eukaryota</taxon>
        <taxon>Fungi</taxon>
        <taxon>Fungi incertae sedis</taxon>
        <taxon>Mucoromycota</taxon>
        <taxon>Mucoromycotina</taxon>
        <taxon>Endogonomycetes</taxon>
        <taxon>Endogonales</taxon>
        <taxon>Endogonaceae</taxon>
        <taxon>Jimgerdemannia</taxon>
    </lineage>
</organism>
<dbReference type="InterPro" id="IPR051333">
    <property type="entry name" value="CLIP_Serine_Protease"/>
</dbReference>
<keyword evidence="5" id="KW-1185">Reference proteome</keyword>
<dbReference type="InterPro" id="IPR001254">
    <property type="entry name" value="Trypsin_dom"/>
</dbReference>
<evidence type="ECO:0000256" key="1">
    <source>
        <dbReference type="SAM" id="MobiDB-lite"/>
    </source>
</evidence>
<evidence type="ECO:0000256" key="2">
    <source>
        <dbReference type="SAM" id="SignalP"/>
    </source>
</evidence>
<dbReference type="PANTHER" id="PTHR24260">
    <property type="match status" value="1"/>
</dbReference>
<dbReference type="PROSITE" id="PS00134">
    <property type="entry name" value="TRYPSIN_HIS"/>
    <property type="match status" value="1"/>
</dbReference>
<evidence type="ECO:0000259" key="3">
    <source>
        <dbReference type="PROSITE" id="PS50240"/>
    </source>
</evidence>
<sequence length="321" mass="35323">MTTLRRSPSPRYLAMSIALLCLFLMPQPTLAIQNGIKVNYASKYPFYVALQYPHLCGGSLISVNPFWVVTAAHCVLNATLSSIPDPNPYYVCMGSHDTSQQQCATIRAFHVHPKYYNATTGVTNVTHDIALIEVEAVARGKKSQILPGSNIWPIPIYWEKGIDEITIGVTMGMGYASLNSTSAEKYLHELKVTVTAINSTNPSMIETSSPPGTGVCHGDSGRWSSYPQRRLFSTLPPWRNVHHPGCLRPGSNQGNLHGAGERHGGRAQYLLLDGLLRPLALESHGNLRRSARHPAVSPHHHQPGLPAHHSHRHRRGDHLVV</sequence>
<dbReference type="Pfam" id="PF00089">
    <property type="entry name" value="Trypsin"/>
    <property type="match status" value="1"/>
</dbReference>
<comment type="caution">
    <text evidence="4">The sequence shown here is derived from an EMBL/GenBank/DDBJ whole genome shotgun (WGS) entry which is preliminary data.</text>
</comment>
<feature type="signal peptide" evidence="2">
    <location>
        <begin position="1"/>
        <end position="31"/>
    </location>
</feature>
<dbReference type="GO" id="GO:0004252">
    <property type="term" value="F:serine-type endopeptidase activity"/>
    <property type="evidence" value="ECO:0007669"/>
    <property type="project" value="InterPro"/>
</dbReference>
<dbReference type="SUPFAM" id="SSF50494">
    <property type="entry name" value="Trypsin-like serine proteases"/>
    <property type="match status" value="1"/>
</dbReference>
<reference evidence="4 5" key="1">
    <citation type="journal article" date="2018" name="New Phytol.">
        <title>Phylogenomics of Endogonaceae and evolution of mycorrhizas within Mucoromycota.</title>
        <authorList>
            <person name="Chang Y."/>
            <person name="Desiro A."/>
            <person name="Na H."/>
            <person name="Sandor L."/>
            <person name="Lipzen A."/>
            <person name="Clum A."/>
            <person name="Barry K."/>
            <person name="Grigoriev I.V."/>
            <person name="Martin F.M."/>
            <person name="Stajich J.E."/>
            <person name="Smith M.E."/>
            <person name="Bonito G."/>
            <person name="Spatafora J.W."/>
        </authorList>
    </citation>
    <scope>NUCLEOTIDE SEQUENCE [LARGE SCALE GENOMIC DNA]</scope>
    <source>
        <strain evidence="4 5">AD002</strain>
    </source>
</reference>
<dbReference type="PANTHER" id="PTHR24260:SF143">
    <property type="entry name" value="SERINE PROTEASE GD-LIKE PROTEIN"/>
    <property type="match status" value="1"/>
</dbReference>
<dbReference type="InterPro" id="IPR018114">
    <property type="entry name" value="TRYPSIN_HIS"/>
</dbReference>
<feature type="region of interest" description="Disordered" evidence="1">
    <location>
        <begin position="288"/>
        <end position="321"/>
    </location>
</feature>
<feature type="chain" id="PRO_5019328482" evidence="2">
    <location>
        <begin position="32"/>
        <end position="321"/>
    </location>
</feature>
<dbReference type="EMBL" id="RBNJ01002625">
    <property type="protein sequence ID" value="RUS31762.1"/>
    <property type="molecule type" value="Genomic_DNA"/>
</dbReference>
<keyword evidence="2" id="KW-0732">Signal</keyword>
<name>A0A433QPQ3_9FUNG</name>
<evidence type="ECO:0000313" key="5">
    <source>
        <dbReference type="Proteomes" id="UP000274822"/>
    </source>
</evidence>
<accession>A0A433QPQ3</accession>
<dbReference type="SMART" id="SM00020">
    <property type="entry name" value="Tryp_SPc"/>
    <property type="match status" value="1"/>
</dbReference>
<proteinExistence type="predicted"/>
<feature type="domain" description="Peptidase S1" evidence="3">
    <location>
        <begin position="32"/>
        <end position="250"/>
    </location>
</feature>
<dbReference type="Proteomes" id="UP000274822">
    <property type="component" value="Unassembled WGS sequence"/>
</dbReference>
<dbReference type="PROSITE" id="PS50240">
    <property type="entry name" value="TRYPSIN_DOM"/>
    <property type="match status" value="1"/>
</dbReference>
<gene>
    <name evidence="4" type="ORF">BC938DRAFT_477126</name>
</gene>
<dbReference type="Gene3D" id="2.40.10.10">
    <property type="entry name" value="Trypsin-like serine proteases"/>
    <property type="match status" value="1"/>
</dbReference>
<dbReference type="AlphaFoldDB" id="A0A433QPQ3"/>
<protein>
    <submittedName>
        <fullName evidence="4">Trypsin-like cysteine/serine peptidase domain-containing protein</fullName>
    </submittedName>
</protein>
<evidence type="ECO:0000313" key="4">
    <source>
        <dbReference type="EMBL" id="RUS31762.1"/>
    </source>
</evidence>
<dbReference type="InterPro" id="IPR009003">
    <property type="entry name" value="Peptidase_S1_PA"/>
</dbReference>
<dbReference type="GO" id="GO:0006508">
    <property type="term" value="P:proteolysis"/>
    <property type="evidence" value="ECO:0007669"/>
    <property type="project" value="InterPro"/>
</dbReference>